<keyword evidence="10" id="KW-1185">Reference proteome</keyword>
<dbReference type="Gene3D" id="3.40.50.1820">
    <property type="entry name" value="alpha/beta hydrolase"/>
    <property type="match status" value="1"/>
</dbReference>
<dbReference type="Proteomes" id="UP000660729">
    <property type="component" value="Unassembled WGS sequence"/>
</dbReference>
<feature type="transmembrane region" description="Helical" evidence="7">
    <location>
        <begin position="880"/>
        <end position="908"/>
    </location>
</feature>
<dbReference type="InterPro" id="IPR000073">
    <property type="entry name" value="AB_hydrolase_1"/>
</dbReference>
<dbReference type="InterPro" id="IPR004813">
    <property type="entry name" value="OPT"/>
</dbReference>
<dbReference type="EMBL" id="JABCIY010000194">
    <property type="protein sequence ID" value="KAF7189095.1"/>
    <property type="molecule type" value="Genomic_DNA"/>
</dbReference>
<evidence type="ECO:0000256" key="3">
    <source>
        <dbReference type="ARBA" id="ARBA00022448"/>
    </source>
</evidence>
<dbReference type="AlphaFoldDB" id="A0A8H6VJJ8"/>
<feature type="transmembrane region" description="Helical" evidence="7">
    <location>
        <begin position="920"/>
        <end position="941"/>
    </location>
</feature>
<evidence type="ECO:0000313" key="10">
    <source>
        <dbReference type="Proteomes" id="UP000660729"/>
    </source>
</evidence>
<evidence type="ECO:0000313" key="9">
    <source>
        <dbReference type="EMBL" id="KAF7189095.1"/>
    </source>
</evidence>
<dbReference type="GO" id="GO:0035673">
    <property type="term" value="F:oligopeptide transmembrane transporter activity"/>
    <property type="evidence" value="ECO:0007669"/>
    <property type="project" value="InterPro"/>
</dbReference>
<feature type="transmembrane region" description="Helical" evidence="7">
    <location>
        <begin position="665"/>
        <end position="684"/>
    </location>
</feature>
<dbReference type="Pfam" id="PF03169">
    <property type="entry name" value="OPT"/>
    <property type="match status" value="1"/>
</dbReference>
<feature type="transmembrane region" description="Helical" evidence="7">
    <location>
        <begin position="783"/>
        <end position="804"/>
    </location>
</feature>
<organism evidence="9 10">
    <name type="scientific">Pseudocercospora fuligena</name>
    <dbReference type="NCBI Taxonomy" id="685502"/>
    <lineage>
        <taxon>Eukaryota</taxon>
        <taxon>Fungi</taxon>
        <taxon>Dikarya</taxon>
        <taxon>Ascomycota</taxon>
        <taxon>Pezizomycotina</taxon>
        <taxon>Dothideomycetes</taxon>
        <taxon>Dothideomycetidae</taxon>
        <taxon>Mycosphaerellales</taxon>
        <taxon>Mycosphaerellaceae</taxon>
        <taxon>Pseudocercospora</taxon>
    </lineage>
</organism>
<evidence type="ECO:0000256" key="6">
    <source>
        <dbReference type="ARBA" id="ARBA00023136"/>
    </source>
</evidence>
<gene>
    <name evidence="9" type="ORF">HII31_09517</name>
</gene>
<comment type="similarity">
    <text evidence="2">Belongs to the oligopeptide OPT transporter family.</text>
</comment>
<accession>A0A8H6VJJ8</accession>
<comment type="subcellular location">
    <subcellularLocation>
        <location evidence="1">Membrane</location>
        <topology evidence="1">Multi-pass membrane protein</topology>
    </subcellularLocation>
</comment>
<feature type="transmembrane region" description="Helical" evidence="7">
    <location>
        <begin position="690"/>
        <end position="708"/>
    </location>
</feature>
<evidence type="ECO:0000256" key="1">
    <source>
        <dbReference type="ARBA" id="ARBA00004141"/>
    </source>
</evidence>
<dbReference type="InterPro" id="IPR045035">
    <property type="entry name" value="YSL-like"/>
</dbReference>
<keyword evidence="5 7" id="KW-1133">Transmembrane helix</keyword>
<dbReference type="NCBIfam" id="TIGR00728">
    <property type="entry name" value="OPT_sfam"/>
    <property type="match status" value="1"/>
</dbReference>
<feature type="transmembrane region" description="Helical" evidence="7">
    <location>
        <begin position="589"/>
        <end position="608"/>
    </location>
</feature>
<dbReference type="OrthoDB" id="77405at2759"/>
<feature type="transmembrane region" description="Helical" evidence="7">
    <location>
        <begin position="301"/>
        <end position="323"/>
    </location>
</feature>
<evidence type="ECO:0000256" key="7">
    <source>
        <dbReference type="SAM" id="Phobius"/>
    </source>
</evidence>
<feature type="transmembrane region" description="Helical" evidence="7">
    <location>
        <begin position="466"/>
        <end position="489"/>
    </location>
</feature>
<dbReference type="PANTHER" id="PTHR31645">
    <property type="entry name" value="OLIGOPEPTIDE TRANSPORTER YGL114W-RELATED"/>
    <property type="match status" value="1"/>
</dbReference>
<feature type="transmembrane region" description="Helical" evidence="7">
    <location>
        <begin position="405"/>
        <end position="426"/>
    </location>
</feature>
<evidence type="ECO:0000259" key="8">
    <source>
        <dbReference type="Pfam" id="PF12697"/>
    </source>
</evidence>
<protein>
    <submittedName>
        <fullName evidence="9">Putative oligopeptide transporter</fullName>
    </submittedName>
</protein>
<evidence type="ECO:0000256" key="4">
    <source>
        <dbReference type="ARBA" id="ARBA00022692"/>
    </source>
</evidence>
<feature type="transmembrane region" description="Helical" evidence="7">
    <location>
        <begin position="521"/>
        <end position="548"/>
    </location>
</feature>
<feature type="domain" description="AB hydrolase-1" evidence="8">
    <location>
        <begin position="50"/>
        <end position="217"/>
    </location>
</feature>
<dbReference type="SUPFAM" id="SSF53474">
    <property type="entry name" value="alpha/beta-Hydrolases"/>
    <property type="match status" value="1"/>
</dbReference>
<keyword evidence="3" id="KW-0813">Transport</keyword>
<evidence type="ECO:0000256" key="2">
    <source>
        <dbReference type="ARBA" id="ARBA00008807"/>
    </source>
</evidence>
<reference evidence="9" key="1">
    <citation type="submission" date="2020-04" db="EMBL/GenBank/DDBJ databases">
        <title>Draft genome resource of the tomato pathogen Pseudocercospora fuligena.</title>
        <authorList>
            <person name="Zaccaron A."/>
        </authorList>
    </citation>
    <scope>NUCLEOTIDE SEQUENCE</scope>
    <source>
        <strain evidence="9">PF001</strain>
    </source>
</reference>
<dbReference type="Pfam" id="PF12697">
    <property type="entry name" value="Abhydrolase_6"/>
    <property type="match status" value="1"/>
</dbReference>
<keyword evidence="6 7" id="KW-0472">Membrane</keyword>
<name>A0A8H6VJJ8_9PEZI</name>
<feature type="transmembrane region" description="Helical" evidence="7">
    <location>
        <begin position="848"/>
        <end position="868"/>
    </location>
</feature>
<proteinExistence type="inferred from homology"/>
<dbReference type="PANTHER" id="PTHR31645:SF3">
    <property type="entry name" value="OLIGOPEPTIDE TRANSPORTER"/>
    <property type="match status" value="1"/>
</dbReference>
<dbReference type="InterPro" id="IPR029058">
    <property type="entry name" value="AB_hydrolase_fold"/>
</dbReference>
<feature type="transmembrane region" description="Helical" evidence="7">
    <location>
        <begin position="329"/>
        <end position="352"/>
    </location>
</feature>
<comment type="caution">
    <text evidence="9">The sequence shown here is derived from an EMBL/GenBank/DDBJ whole genome shotgun (WGS) entry which is preliminary data.</text>
</comment>
<keyword evidence="4 7" id="KW-0812">Transmembrane</keyword>
<evidence type="ECO:0000256" key="5">
    <source>
        <dbReference type="ARBA" id="ARBA00022989"/>
    </source>
</evidence>
<sequence>MSAETATLIFVAGAWHTQFHTQPLLPWMEKFEQRILPLILQVNGITEPRGTFQGSVDMILDAMKMEIKAGRDVVLLGHSAGGLAITAAANEFLASDAENKSRLVKIIFLASFLNVQRALSRSAWWQEIDKENGLLRPLHSAEVFYNDMRAEDSKPFVDALVPVVLHERPDEFATTWHQVSGKTFIVCTKDNASPPDNQRIEAEENGPQRHVVKHGVHITVHMHLKDKLQLISPSVLSSLLRVENMSIARQLDDNVKSGAILTINDSPSEHGTPAREDDDELLDITRPFPDLPGQRHEPAQFTIRALIVGTVLGAVVSASNMYLCLKTGWTFGASLFGAILGFAILKPTSIYLPKFLGGGHYFGPRENVAVQSIATGAGSLSILFEGAVPALYRLNLMSPTPRQDFWRLITFTAVCAFYGCFFGVALRKFYIIRLKGIFPTPTATAVTIRSLHAAGMAGDAMRKARVLVSTFVGACLFKTGSVYAPGIIWDWNIFYWIYKTTSWKSVIAASNWGWYIELTPAFFGVGMLTGLNVGLSYLAGSVVAWGIIGPATLKTGLTFGVPNKKNPDIVSYKSLDLADPVNKPSARYFLLWPGLMVLMCATFTEVAMNAPALWRGLKLVVASSARRLPNARRFERTKAHADAYLLREDQEDDDPAPPSERVPKWMWGAGVSLTMFFTCLVLGLQYDMNVGLSILAVILGFLFSCIATQSAATADIAPASYCGKASQLVFGGVTSPGHYSLHNKQLVNLVGGIVATGAAAQSTDMVSDLRTGYLLGASHRAQFYGQVCGSFVAVWLSVGLFLLFTTAYPCILDASIEECSFSTPALGAWVAVAEAITLSSLPIPPVSGYLAIAFGALSIVVVYARYHLFPKSWLKWVPNLSVFGLAFMVPTTQYAIAMAAGAVVAHAWRGRWQRSYARNGYAVPAGLIAGEGIGGLIAALLEVTGVGGTAYGSGVGCVGGTYCG</sequence>
<dbReference type="GO" id="GO:0000329">
    <property type="term" value="C:fungal-type vacuole membrane"/>
    <property type="evidence" value="ECO:0007669"/>
    <property type="project" value="TreeGrafter"/>
</dbReference>